<keyword evidence="6 10" id="KW-0342">GTP-binding</keyword>
<dbReference type="PANTHER" id="PTHR43749:SF2">
    <property type="entry name" value="RNA-SPLICING LIGASE RTCB"/>
    <property type="match status" value="1"/>
</dbReference>
<comment type="caution">
    <text evidence="12">The sequence shown here is derived from an EMBL/GenBank/DDBJ whole genome shotgun (WGS) entry which is preliminary data.</text>
</comment>
<dbReference type="AlphaFoldDB" id="A0A1W9NZA0"/>
<evidence type="ECO:0000256" key="6">
    <source>
        <dbReference type="ARBA" id="ARBA00023134"/>
    </source>
</evidence>
<evidence type="ECO:0000256" key="8">
    <source>
        <dbReference type="ARBA" id="ARBA00047746"/>
    </source>
</evidence>
<comment type="cofactor">
    <cofactor evidence="11">
        <name>Mn(2+)</name>
        <dbReference type="ChEBI" id="CHEBI:29035"/>
    </cofactor>
    <text evidence="11">Binds 2 manganese ions per subunit.</text>
</comment>
<gene>
    <name evidence="12" type="ORF">B5M47_00465</name>
</gene>
<keyword evidence="2" id="KW-0436">Ligase</keyword>
<dbReference type="GO" id="GO:0030145">
    <property type="term" value="F:manganese ion binding"/>
    <property type="evidence" value="ECO:0007669"/>
    <property type="project" value="TreeGrafter"/>
</dbReference>
<evidence type="ECO:0000256" key="7">
    <source>
        <dbReference type="ARBA" id="ARBA00023211"/>
    </source>
</evidence>
<feature type="binding site" evidence="10">
    <location>
        <begin position="258"/>
        <end position="259"/>
    </location>
    <ligand>
        <name>GMP</name>
        <dbReference type="ChEBI" id="CHEBI:58115"/>
    </ligand>
</feature>
<dbReference type="SUPFAM" id="SSF103365">
    <property type="entry name" value="Hypothetical protein PH1602"/>
    <property type="match status" value="1"/>
</dbReference>
<feature type="binding site" evidence="11">
    <location>
        <position position="73"/>
    </location>
    <ligand>
        <name>Mn(2+)</name>
        <dbReference type="ChEBI" id="CHEBI:29035"/>
        <label>1</label>
    </ligand>
</feature>
<keyword evidence="5" id="KW-0692">RNA repair</keyword>
<dbReference type="STRING" id="1968527.B5M47_00465"/>
<evidence type="ECO:0000256" key="10">
    <source>
        <dbReference type="PIRSR" id="PIRSR601233-2"/>
    </source>
</evidence>
<protein>
    <recommendedName>
        <fullName evidence="1">3'-phosphate/5'-hydroxy nucleic acid ligase</fullName>
        <ecNumber evidence="1">6.5.1.8</ecNumber>
    </recommendedName>
</protein>
<dbReference type="Proteomes" id="UP000192520">
    <property type="component" value="Unassembled WGS sequence"/>
</dbReference>
<dbReference type="PANTHER" id="PTHR43749">
    <property type="entry name" value="RNA-SPLICING LIGASE RTCB"/>
    <property type="match status" value="1"/>
</dbReference>
<evidence type="ECO:0000256" key="1">
    <source>
        <dbReference type="ARBA" id="ARBA00012726"/>
    </source>
</evidence>
<dbReference type="GO" id="GO:0170057">
    <property type="term" value="F:RNA ligase (GTP) activity"/>
    <property type="evidence" value="ECO:0007669"/>
    <property type="project" value="UniProtKB-EC"/>
</dbReference>
<feature type="binding site" evidence="11">
    <location>
        <position position="258"/>
    </location>
    <ligand>
        <name>Mn(2+)</name>
        <dbReference type="ChEBI" id="CHEBI:29035"/>
        <label>2</label>
    </ligand>
</feature>
<evidence type="ECO:0000313" key="13">
    <source>
        <dbReference type="Proteomes" id="UP000192520"/>
    </source>
</evidence>
<evidence type="ECO:0000256" key="3">
    <source>
        <dbReference type="ARBA" id="ARBA00022723"/>
    </source>
</evidence>
<name>A0A1W9NZA0_UNCC3</name>
<feature type="active site" description="GMP-histidine intermediate" evidence="9">
    <location>
        <position position="314"/>
    </location>
</feature>
<proteinExistence type="predicted"/>
<dbReference type="EC" id="6.5.1.8" evidence="1"/>
<evidence type="ECO:0000256" key="9">
    <source>
        <dbReference type="PIRSR" id="PIRSR601233-1"/>
    </source>
</evidence>
<organism evidence="12 13">
    <name type="scientific">candidate division CPR3 bacterium 4484_211</name>
    <dbReference type="NCBI Taxonomy" id="1968527"/>
    <lineage>
        <taxon>Bacteria</taxon>
        <taxon>Bacteria division CPR3</taxon>
    </lineage>
</organism>
<evidence type="ECO:0000256" key="5">
    <source>
        <dbReference type="ARBA" id="ARBA00022800"/>
    </source>
</evidence>
<dbReference type="InterPro" id="IPR036025">
    <property type="entry name" value="RtcB-like_sf"/>
</dbReference>
<dbReference type="InterPro" id="IPR052915">
    <property type="entry name" value="RtcB-like"/>
</dbReference>
<feature type="binding site" evidence="10">
    <location>
        <begin position="290"/>
        <end position="293"/>
    </location>
    <ligand>
        <name>GMP</name>
        <dbReference type="ChEBI" id="CHEBI:58115"/>
    </ligand>
</feature>
<reference evidence="13" key="1">
    <citation type="submission" date="2017-03" db="EMBL/GenBank/DDBJ databases">
        <title>Novel pathways for hydrocarbon cycling and metabolic interdependencies in hydrothermal sediment communities.</title>
        <authorList>
            <person name="Dombrowski N."/>
            <person name="Seitz K."/>
            <person name="Teske A."/>
            <person name="Baker B."/>
        </authorList>
    </citation>
    <scope>NUCLEOTIDE SEQUENCE [LARGE SCALE GENOMIC DNA]</scope>
</reference>
<keyword evidence="3 11" id="KW-0479">Metal-binding</keyword>
<dbReference type="GO" id="GO:0006396">
    <property type="term" value="P:RNA processing"/>
    <property type="evidence" value="ECO:0007669"/>
    <property type="project" value="InterPro"/>
</dbReference>
<comment type="catalytic activity">
    <reaction evidence="8">
        <text>a 3'-end 3'-phospho-ribonucleotide-RNA + a 5'-end dephospho-ribonucleoside-RNA + GTP = a ribonucleotidyl-ribonucleotide-RNA + GMP + diphosphate</text>
        <dbReference type="Rhea" id="RHEA:68076"/>
        <dbReference type="Rhea" id="RHEA-COMP:10463"/>
        <dbReference type="Rhea" id="RHEA-COMP:13936"/>
        <dbReference type="Rhea" id="RHEA-COMP:17355"/>
        <dbReference type="ChEBI" id="CHEBI:33019"/>
        <dbReference type="ChEBI" id="CHEBI:37565"/>
        <dbReference type="ChEBI" id="CHEBI:58115"/>
        <dbReference type="ChEBI" id="CHEBI:83062"/>
        <dbReference type="ChEBI" id="CHEBI:138284"/>
        <dbReference type="ChEBI" id="CHEBI:173118"/>
        <dbReference type="EC" id="6.5.1.8"/>
    </reaction>
</comment>
<feature type="binding site" evidence="11">
    <location>
        <position position="151"/>
    </location>
    <ligand>
        <name>Mn(2+)</name>
        <dbReference type="ChEBI" id="CHEBI:29035"/>
        <label>1</label>
    </ligand>
</feature>
<feature type="binding site" evidence="10">
    <location>
        <begin position="314"/>
        <end position="317"/>
    </location>
    <ligand>
        <name>GMP</name>
        <dbReference type="ChEBI" id="CHEBI:58115"/>
    </ligand>
</feature>
<dbReference type="Pfam" id="PF01139">
    <property type="entry name" value="RtcB"/>
    <property type="match status" value="2"/>
</dbReference>
<evidence type="ECO:0000256" key="4">
    <source>
        <dbReference type="ARBA" id="ARBA00022741"/>
    </source>
</evidence>
<dbReference type="GO" id="GO:0042245">
    <property type="term" value="P:RNA repair"/>
    <property type="evidence" value="ECO:0007669"/>
    <property type="project" value="UniProtKB-KW"/>
</dbReference>
<feature type="binding site" evidence="10">
    <location>
        <position position="297"/>
    </location>
    <ligand>
        <name>GMP</name>
        <dbReference type="ChEBI" id="CHEBI:58115"/>
    </ligand>
</feature>
<evidence type="ECO:0000256" key="2">
    <source>
        <dbReference type="ARBA" id="ARBA00022598"/>
    </source>
</evidence>
<sequence>MEVITETRVPLYIFANSSSIEPDCLRQAKDIANLEPAFHHVALMPDAHVGYGMPIGGILALKGHICPNAVGVDIGCGMVFTPTNLTAREIAKKDLEKLVQQIMRDIPTGFNIHKKPKTAPPFLQNPKLPSVLEKEIDRALKSLGTLGGGNHFIDIQKDQEGKIALMIHSGSRHFGLSIAKYYHQKAREICQKKNIDLPTPDLAYLESDSTLGQEYIRAMNLAMQYAKENRRQLMEATKKAVKEIFPQAKFGQELNAHHNYAALETHFGEKVWVHRKGAIRAGEKDPVIVPGSMTTHSYVGVGLGNPDSFNSCAHGAGRKLGRREAKRRYRVEEILKDIEEQGVILGKIKKGDIAEESRFSYKNIEEVIENQKDLAKMEIQLTPLASIIG</sequence>
<dbReference type="GO" id="GO:0005525">
    <property type="term" value="F:GTP binding"/>
    <property type="evidence" value="ECO:0007669"/>
    <property type="project" value="UniProtKB-KW"/>
</dbReference>
<keyword evidence="7 11" id="KW-0464">Manganese</keyword>
<dbReference type="InterPro" id="IPR001233">
    <property type="entry name" value="RtcB"/>
</dbReference>
<dbReference type="EMBL" id="MZGJ01000003">
    <property type="protein sequence ID" value="OQX51461.1"/>
    <property type="molecule type" value="Genomic_DNA"/>
</dbReference>
<dbReference type="GO" id="GO:0003909">
    <property type="term" value="F:DNA ligase activity"/>
    <property type="evidence" value="ECO:0007669"/>
    <property type="project" value="TreeGrafter"/>
</dbReference>
<evidence type="ECO:0000313" key="12">
    <source>
        <dbReference type="EMBL" id="OQX51461.1"/>
    </source>
</evidence>
<evidence type="ECO:0000256" key="11">
    <source>
        <dbReference type="PIRSR" id="PIRSR601233-3"/>
    </source>
</evidence>
<dbReference type="Gene3D" id="3.90.1860.10">
    <property type="entry name" value="tRNA-splicing ligase RtcB"/>
    <property type="match status" value="1"/>
</dbReference>
<accession>A0A1W9NZA0</accession>
<dbReference type="GO" id="GO:0006281">
    <property type="term" value="P:DNA repair"/>
    <property type="evidence" value="ECO:0007669"/>
    <property type="project" value="TreeGrafter"/>
</dbReference>
<feature type="binding site" evidence="11">
    <location>
        <position position="168"/>
    </location>
    <ligand>
        <name>Mn(2+)</name>
        <dbReference type="ChEBI" id="CHEBI:29035"/>
        <label>2</label>
    </ligand>
</feature>
<keyword evidence="4 10" id="KW-0547">Nucleotide-binding</keyword>